<comment type="caution">
    <text evidence="2">The sequence shown here is derived from an EMBL/GenBank/DDBJ whole genome shotgun (WGS) entry which is preliminary data.</text>
</comment>
<sequence>MNPSTSGWIEKFCSELLKNGIPFNNYNTLYTSLKRHGFIYGVNVSVTDKIEHIHKYSEDEFAKVNLITGLFHIYYFKKENFSTKAFIIELLAFYKALEVADLSLWDKLVIGKSDTSMLERLIHDRIQIDDNLLTRNFNKSITNSLLFVDVLAFEAYLSNEVDPKSYAAHLESIIVGTLYRSLNSKSKITDYDKEIINIIESSASYMEDDDIDTEDLIYDIDYDIDPHEKKYLLDLMCLSVWDDEILERSEYQFLKQLIKRMEMDPSEIQDSILSVSKFHVEHKKEVLLFQQSNPLSNFYENSSQLVNKLIRRNSKRLVKEMRQSKDLMLLITKSTHSDLSKEEQKRMQAQLLDTLKTIPSLAIFMLPGGAILLPLFVKLIPNLLPSAFDDNRIEE</sequence>
<feature type="domain" description="Letm1 RBD" evidence="1">
    <location>
        <begin position="339"/>
        <end position="392"/>
    </location>
</feature>
<accession>A0ABW5ZTB1</accession>
<gene>
    <name evidence="2" type="ORF">ACFS29_11280</name>
</gene>
<organism evidence="2 3">
    <name type="scientific">Psychroserpens luteus</name>
    <dbReference type="NCBI Taxonomy" id="1434066"/>
    <lineage>
        <taxon>Bacteria</taxon>
        <taxon>Pseudomonadati</taxon>
        <taxon>Bacteroidota</taxon>
        <taxon>Flavobacteriia</taxon>
        <taxon>Flavobacteriales</taxon>
        <taxon>Flavobacteriaceae</taxon>
        <taxon>Psychroserpens</taxon>
    </lineage>
</organism>
<keyword evidence="3" id="KW-1185">Reference proteome</keyword>
<protein>
    <submittedName>
        <fullName evidence="2">LETM1-related biofilm-associated protein</fullName>
    </submittedName>
</protein>
<dbReference type="Proteomes" id="UP001597548">
    <property type="component" value="Unassembled WGS sequence"/>
</dbReference>
<dbReference type="NCBIfam" id="NF040639">
    <property type="entry name" value="LETM1_rel_film"/>
    <property type="match status" value="1"/>
</dbReference>
<dbReference type="RefSeq" id="WP_194508231.1">
    <property type="nucleotide sequence ID" value="NZ_JADILU010000004.1"/>
</dbReference>
<evidence type="ECO:0000313" key="3">
    <source>
        <dbReference type="Proteomes" id="UP001597548"/>
    </source>
</evidence>
<proteinExistence type="predicted"/>
<evidence type="ECO:0000259" key="1">
    <source>
        <dbReference type="Pfam" id="PF07766"/>
    </source>
</evidence>
<name>A0ABW5ZTB1_9FLAO</name>
<dbReference type="InterPro" id="IPR033122">
    <property type="entry name" value="LETM1-like_RBD"/>
</dbReference>
<dbReference type="Pfam" id="PF07766">
    <property type="entry name" value="LETM1_RBD"/>
    <property type="match status" value="1"/>
</dbReference>
<evidence type="ECO:0000313" key="2">
    <source>
        <dbReference type="EMBL" id="MFD2916224.1"/>
    </source>
</evidence>
<reference evidence="3" key="1">
    <citation type="journal article" date="2019" name="Int. J. Syst. Evol. Microbiol.">
        <title>The Global Catalogue of Microorganisms (GCM) 10K type strain sequencing project: providing services to taxonomists for standard genome sequencing and annotation.</title>
        <authorList>
            <consortium name="The Broad Institute Genomics Platform"/>
            <consortium name="The Broad Institute Genome Sequencing Center for Infectious Disease"/>
            <person name="Wu L."/>
            <person name="Ma J."/>
        </authorList>
    </citation>
    <scope>NUCLEOTIDE SEQUENCE [LARGE SCALE GENOMIC DNA]</scope>
    <source>
        <strain evidence="3">KCTC 32514</strain>
    </source>
</reference>
<dbReference type="EMBL" id="JBHUOS010000009">
    <property type="protein sequence ID" value="MFD2916224.1"/>
    <property type="molecule type" value="Genomic_DNA"/>
</dbReference>